<evidence type="ECO:0000256" key="1">
    <source>
        <dbReference type="SAM" id="Phobius"/>
    </source>
</evidence>
<feature type="transmembrane region" description="Helical" evidence="1">
    <location>
        <begin position="62"/>
        <end position="82"/>
    </location>
</feature>
<reference evidence="3" key="1">
    <citation type="submission" date="2014-09" db="EMBL/GenBank/DDBJ databases">
        <authorList>
            <person name="Sharma Rahul"/>
            <person name="Thines Marco"/>
        </authorList>
    </citation>
    <scope>NUCLEOTIDE SEQUENCE [LARGE SCALE GENOMIC DNA]</scope>
</reference>
<evidence type="ECO:0000313" key="3">
    <source>
        <dbReference type="Proteomes" id="UP000054928"/>
    </source>
</evidence>
<evidence type="ECO:0000313" key="2">
    <source>
        <dbReference type="EMBL" id="CEG43335.1"/>
    </source>
</evidence>
<protein>
    <submittedName>
        <fullName evidence="2">Uncharacterized protein</fullName>
    </submittedName>
</protein>
<dbReference type="GeneID" id="36409754"/>
<sequence>MRYRLDERLHRAALHTLQPKKGETKDADIEHCHKCLLDGQAIAFFLSRKDEVHCLQHARSCFNVMFIASSMLVVVLTSYRLLRMLHI</sequence>
<dbReference type="AlphaFoldDB" id="A0A0P1AQ16"/>
<accession>A0A0P1AQ16</accession>
<proteinExistence type="predicted"/>
<dbReference type="Proteomes" id="UP000054928">
    <property type="component" value="Unassembled WGS sequence"/>
</dbReference>
<organism evidence="2 3">
    <name type="scientific">Plasmopara halstedii</name>
    <name type="common">Downy mildew of sunflower</name>
    <dbReference type="NCBI Taxonomy" id="4781"/>
    <lineage>
        <taxon>Eukaryota</taxon>
        <taxon>Sar</taxon>
        <taxon>Stramenopiles</taxon>
        <taxon>Oomycota</taxon>
        <taxon>Peronosporomycetes</taxon>
        <taxon>Peronosporales</taxon>
        <taxon>Peronosporaceae</taxon>
        <taxon>Plasmopara</taxon>
    </lineage>
</organism>
<dbReference type="EMBL" id="CCYD01000653">
    <property type="protein sequence ID" value="CEG43335.1"/>
    <property type="molecule type" value="Genomic_DNA"/>
</dbReference>
<keyword evidence="3" id="KW-1185">Reference proteome</keyword>
<keyword evidence="1" id="KW-1133">Transmembrane helix</keyword>
<dbReference type="RefSeq" id="XP_024579704.1">
    <property type="nucleotide sequence ID" value="XM_024729315.2"/>
</dbReference>
<keyword evidence="1" id="KW-0472">Membrane</keyword>
<keyword evidence="1" id="KW-0812">Transmembrane</keyword>
<name>A0A0P1AQ16_PLAHL</name>